<proteinExistence type="predicted"/>
<dbReference type="EMBL" id="AMWN01000006">
    <property type="protein sequence ID" value="EXJ83144.1"/>
    <property type="molecule type" value="Genomic_DNA"/>
</dbReference>
<dbReference type="RefSeq" id="XP_007725830.1">
    <property type="nucleotide sequence ID" value="XM_007727640.1"/>
</dbReference>
<dbReference type="HOGENOM" id="CLU_039645_0_0_1"/>
<dbReference type="eggNOG" id="ENOG502T39S">
    <property type="taxonomic scope" value="Eukaryota"/>
</dbReference>
<evidence type="ECO:0000313" key="2">
    <source>
        <dbReference type="Proteomes" id="UP000019484"/>
    </source>
</evidence>
<dbReference type="OrthoDB" id="4155104at2759"/>
<evidence type="ECO:0000313" key="1">
    <source>
        <dbReference type="EMBL" id="EXJ83144.1"/>
    </source>
</evidence>
<dbReference type="Proteomes" id="UP000019484">
    <property type="component" value="Unassembled WGS sequence"/>
</dbReference>
<dbReference type="GeneID" id="19161629"/>
<accession>W9YLJ5</accession>
<dbReference type="AlphaFoldDB" id="W9YLJ5"/>
<comment type="caution">
    <text evidence="1">The sequence shown here is derived from an EMBL/GenBank/DDBJ whole genome shotgun (WGS) entry which is preliminary data.</text>
</comment>
<sequence>MGKLSKREAVGVTSGLPLAPVVYVNDPFANMPHTIQLCDMIASSTIVYLAKVDMPRGFPVQGRDKVASEIRNGAFDKNITIINENYIDSQTKDKIDTVNLLREEAIKHGCNFVSVNLYVNKGTQKEDISKWGTNHLDCCIGDMTPKQVAERIQKFLFKVLTVQETLHLMSDSEMRTDEAKTYPDYQYRAINESKLCSQDAKVYFVALVVSKPVVGPNQKVTWTVADKTGLATFYFHYRGPACQHTWDWVMGLQPGERRTFPRMPMVKVKERKTVRVMKAPFRTVGFAVQGAGLAVRAVGHGVAKLGELGRLGKGSEWVPEADVVNGKKVDWPAVFKKEGEAKDAKLAKAIEAQKKAVDEAEADEIFNEKADKVWKDDDSAASTTGGDCFVDTDEKVREFC</sequence>
<gene>
    <name evidence="1" type="ORF">A1O1_06763</name>
</gene>
<organism evidence="1 2">
    <name type="scientific">Capronia coronata CBS 617.96</name>
    <dbReference type="NCBI Taxonomy" id="1182541"/>
    <lineage>
        <taxon>Eukaryota</taxon>
        <taxon>Fungi</taxon>
        <taxon>Dikarya</taxon>
        <taxon>Ascomycota</taxon>
        <taxon>Pezizomycotina</taxon>
        <taxon>Eurotiomycetes</taxon>
        <taxon>Chaetothyriomycetidae</taxon>
        <taxon>Chaetothyriales</taxon>
        <taxon>Herpotrichiellaceae</taxon>
        <taxon>Capronia</taxon>
    </lineage>
</organism>
<protein>
    <submittedName>
        <fullName evidence="1">Uncharacterized protein</fullName>
    </submittedName>
</protein>
<name>W9YLJ5_9EURO</name>
<keyword evidence="2" id="KW-1185">Reference proteome</keyword>
<reference evidence="1 2" key="1">
    <citation type="submission" date="2013-03" db="EMBL/GenBank/DDBJ databases">
        <title>The Genome Sequence of Capronia coronata CBS 617.96.</title>
        <authorList>
            <consortium name="The Broad Institute Genomics Platform"/>
            <person name="Cuomo C."/>
            <person name="de Hoog S."/>
            <person name="Gorbushina A."/>
            <person name="Walker B."/>
            <person name="Young S.K."/>
            <person name="Zeng Q."/>
            <person name="Gargeya S."/>
            <person name="Fitzgerald M."/>
            <person name="Haas B."/>
            <person name="Abouelleil A."/>
            <person name="Allen A.W."/>
            <person name="Alvarado L."/>
            <person name="Arachchi H.M."/>
            <person name="Berlin A.M."/>
            <person name="Chapman S.B."/>
            <person name="Gainer-Dewar J."/>
            <person name="Goldberg J."/>
            <person name="Griggs A."/>
            <person name="Gujja S."/>
            <person name="Hansen M."/>
            <person name="Howarth C."/>
            <person name="Imamovic A."/>
            <person name="Ireland A."/>
            <person name="Larimer J."/>
            <person name="McCowan C."/>
            <person name="Murphy C."/>
            <person name="Pearson M."/>
            <person name="Poon T.W."/>
            <person name="Priest M."/>
            <person name="Roberts A."/>
            <person name="Saif S."/>
            <person name="Shea T."/>
            <person name="Sisk P."/>
            <person name="Sykes S."/>
            <person name="Wortman J."/>
            <person name="Nusbaum C."/>
            <person name="Birren B."/>
        </authorList>
    </citation>
    <scope>NUCLEOTIDE SEQUENCE [LARGE SCALE GENOMIC DNA]</scope>
    <source>
        <strain evidence="1 2">CBS 617.96</strain>
    </source>
</reference>